<organism evidence="4 5">
    <name type="scientific">Paenimyroides aestuarii</name>
    <dbReference type="NCBI Taxonomy" id="2968490"/>
    <lineage>
        <taxon>Bacteria</taxon>
        <taxon>Pseudomonadati</taxon>
        <taxon>Bacteroidota</taxon>
        <taxon>Flavobacteriia</taxon>
        <taxon>Flavobacteriales</taxon>
        <taxon>Flavobacteriaceae</taxon>
        <taxon>Paenimyroides</taxon>
    </lineage>
</organism>
<dbReference type="InterPro" id="IPR036390">
    <property type="entry name" value="WH_DNA-bd_sf"/>
</dbReference>
<evidence type="ECO:0000259" key="3">
    <source>
        <dbReference type="Pfam" id="PF25583"/>
    </source>
</evidence>
<dbReference type="PIRSF" id="PIRSF016838">
    <property type="entry name" value="PafC"/>
    <property type="match status" value="1"/>
</dbReference>
<dbReference type="PROSITE" id="PS52050">
    <property type="entry name" value="WYL"/>
    <property type="match status" value="1"/>
</dbReference>
<proteinExistence type="predicted"/>
<dbReference type="InterPro" id="IPR057727">
    <property type="entry name" value="WCX_dom"/>
</dbReference>
<dbReference type="InterPro" id="IPR026881">
    <property type="entry name" value="WYL_dom"/>
</dbReference>
<dbReference type="PANTHER" id="PTHR34580:SF1">
    <property type="entry name" value="PROTEIN PAFC"/>
    <property type="match status" value="1"/>
</dbReference>
<dbReference type="InterPro" id="IPR028349">
    <property type="entry name" value="PafC-like"/>
</dbReference>
<dbReference type="Pfam" id="PF08279">
    <property type="entry name" value="HTH_11"/>
    <property type="match status" value="1"/>
</dbReference>
<feature type="domain" description="Helix-turn-helix type 11" evidence="1">
    <location>
        <begin position="11"/>
        <end position="63"/>
    </location>
</feature>
<gene>
    <name evidence="4" type="ORF">NPX36_13065</name>
</gene>
<dbReference type="EMBL" id="CP102382">
    <property type="protein sequence ID" value="UUV21240.1"/>
    <property type="molecule type" value="Genomic_DNA"/>
</dbReference>
<dbReference type="Pfam" id="PF25583">
    <property type="entry name" value="WCX"/>
    <property type="match status" value="1"/>
</dbReference>
<evidence type="ECO:0000313" key="4">
    <source>
        <dbReference type="EMBL" id="UUV21240.1"/>
    </source>
</evidence>
<dbReference type="Pfam" id="PF13280">
    <property type="entry name" value="WYL"/>
    <property type="match status" value="1"/>
</dbReference>
<dbReference type="InterPro" id="IPR036388">
    <property type="entry name" value="WH-like_DNA-bd_sf"/>
</dbReference>
<dbReference type="InterPro" id="IPR051534">
    <property type="entry name" value="CBASS_pafABC_assoc_protein"/>
</dbReference>
<accession>A0ABY5NRS7</accession>
<feature type="domain" description="WYL" evidence="2">
    <location>
        <begin position="142"/>
        <end position="209"/>
    </location>
</feature>
<sequence>MSELDIKKFNRILSIYVQLQSRNWITAQQFANRYQVSTRTIYRDLKALENAGVPLYNEPGKGFALVEGYKIPPTIFTKEEALSFAIAEKLMAKYADKQLSFQFSSAMHKMKAVLRTTEKENVALIEDRYLIFDTTSSEPSTELLSVLLDSMVSKIQIEILYQKPGNNKADKRLLEPIGIFYEHNYWYFMAFCFLRNDYRQFRIDRVKGISKTVNHFETEHQSLECFLNKRKIETQKTTLVRIRAPKKMAHYFNWDRSSYGFVSEKVLKREVELTFETTIPLKYFARWFLMFSDDATIVEPLELKHIVADILQKAVEKI</sequence>
<dbReference type="Proteomes" id="UP001317001">
    <property type="component" value="Chromosome"/>
</dbReference>
<dbReference type="PANTHER" id="PTHR34580">
    <property type="match status" value="1"/>
</dbReference>
<feature type="domain" description="WCX" evidence="3">
    <location>
        <begin position="281"/>
        <end position="314"/>
    </location>
</feature>
<evidence type="ECO:0000259" key="2">
    <source>
        <dbReference type="Pfam" id="PF13280"/>
    </source>
</evidence>
<name>A0ABY5NRS7_9FLAO</name>
<dbReference type="InterPro" id="IPR013196">
    <property type="entry name" value="HTH_11"/>
</dbReference>
<keyword evidence="5" id="KW-1185">Reference proteome</keyword>
<protein>
    <submittedName>
        <fullName evidence="4">YafY family transcriptional regulator</fullName>
    </submittedName>
</protein>
<evidence type="ECO:0000313" key="5">
    <source>
        <dbReference type="Proteomes" id="UP001317001"/>
    </source>
</evidence>
<dbReference type="SUPFAM" id="SSF46785">
    <property type="entry name" value="Winged helix' DNA-binding domain"/>
    <property type="match status" value="1"/>
</dbReference>
<evidence type="ECO:0000259" key="1">
    <source>
        <dbReference type="Pfam" id="PF08279"/>
    </source>
</evidence>
<dbReference type="Gene3D" id="1.10.10.10">
    <property type="entry name" value="Winged helix-like DNA-binding domain superfamily/Winged helix DNA-binding domain"/>
    <property type="match status" value="1"/>
</dbReference>
<dbReference type="RefSeq" id="WP_257499166.1">
    <property type="nucleotide sequence ID" value="NZ_CP102382.1"/>
</dbReference>
<reference evidence="4 5" key="1">
    <citation type="submission" date="2022-08" db="EMBL/GenBank/DDBJ databases">
        <title>Myroides zhujiangensis sp. nov., a novel bacterium isolated from sediment in the Pearl River Estuary.</title>
        <authorList>
            <person name="Cui L."/>
        </authorList>
    </citation>
    <scope>NUCLEOTIDE SEQUENCE [LARGE SCALE GENOMIC DNA]</scope>
    <source>
        <strain evidence="4 5">SCSIO 72103</strain>
    </source>
</reference>